<proteinExistence type="predicted"/>
<reference evidence="1" key="1">
    <citation type="journal article" date="2015" name="Nature">
        <title>Complex archaea that bridge the gap between prokaryotes and eukaryotes.</title>
        <authorList>
            <person name="Spang A."/>
            <person name="Saw J.H."/>
            <person name="Jorgensen S.L."/>
            <person name="Zaremba-Niedzwiedzka K."/>
            <person name="Martijn J."/>
            <person name="Lind A.E."/>
            <person name="van Eijk R."/>
            <person name="Schleper C."/>
            <person name="Guy L."/>
            <person name="Ettema T.J."/>
        </authorList>
    </citation>
    <scope>NUCLEOTIDE SEQUENCE</scope>
</reference>
<sequence>MRTIEFCYMDVLNTRKITSWKSEENGVGYHIDDKNRTLRVWQKDSNLNQTLVMSMYRVEYVKMLER</sequence>
<gene>
    <name evidence="1" type="ORF">LCGC14_1547300</name>
</gene>
<dbReference type="AlphaFoldDB" id="A0A0F9LS70"/>
<protein>
    <submittedName>
        <fullName evidence="1">Uncharacterized protein</fullName>
    </submittedName>
</protein>
<organism evidence="1">
    <name type="scientific">marine sediment metagenome</name>
    <dbReference type="NCBI Taxonomy" id="412755"/>
    <lineage>
        <taxon>unclassified sequences</taxon>
        <taxon>metagenomes</taxon>
        <taxon>ecological metagenomes</taxon>
    </lineage>
</organism>
<accession>A0A0F9LS70</accession>
<name>A0A0F9LS70_9ZZZZ</name>
<comment type="caution">
    <text evidence="1">The sequence shown here is derived from an EMBL/GenBank/DDBJ whole genome shotgun (WGS) entry which is preliminary data.</text>
</comment>
<evidence type="ECO:0000313" key="1">
    <source>
        <dbReference type="EMBL" id="KKM59907.1"/>
    </source>
</evidence>
<dbReference type="EMBL" id="LAZR01011779">
    <property type="protein sequence ID" value="KKM59907.1"/>
    <property type="molecule type" value="Genomic_DNA"/>
</dbReference>